<dbReference type="PROSITE" id="PS51025">
    <property type="entry name" value="PWI"/>
    <property type="match status" value="1"/>
</dbReference>
<feature type="compositionally biased region" description="Low complexity" evidence="1">
    <location>
        <begin position="526"/>
        <end position="540"/>
    </location>
</feature>
<dbReference type="Pfam" id="PF14661">
    <property type="entry name" value="HAUS6_N"/>
    <property type="match status" value="1"/>
</dbReference>
<proteinExistence type="predicted"/>
<dbReference type="OrthoDB" id="6275295at2759"/>
<dbReference type="RefSeq" id="XP_001223569.1">
    <property type="nucleotide sequence ID" value="XM_001223568.1"/>
</dbReference>
<feature type="compositionally biased region" description="Acidic residues" evidence="1">
    <location>
        <begin position="1188"/>
        <end position="1198"/>
    </location>
</feature>
<feature type="region of interest" description="Disordered" evidence="1">
    <location>
        <begin position="455"/>
        <end position="498"/>
    </location>
</feature>
<dbReference type="PANTHER" id="PTHR18806:SF4">
    <property type="entry name" value="RNA-BINDING PROTEIN 25"/>
    <property type="match status" value="1"/>
</dbReference>
<dbReference type="Pfam" id="PF01480">
    <property type="entry name" value="PWI"/>
    <property type="match status" value="1"/>
</dbReference>
<dbReference type="SMART" id="SM00311">
    <property type="entry name" value="PWI"/>
    <property type="match status" value="1"/>
</dbReference>
<dbReference type="GO" id="GO:0005681">
    <property type="term" value="C:spliceosomal complex"/>
    <property type="evidence" value="ECO:0007669"/>
    <property type="project" value="TreeGrafter"/>
</dbReference>
<feature type="region of interest" description="Disordered" evidence="1">
    <location>
        <begin position="1"/>
        <end position="51"/>
    </location>
</feature>
<dbReference type="GeneID" id="4392184"/>
<dbReference type="InterPro" id="IPR002483">
    <property type="entry name" value="PWI_dom"/>
</dbReference>
<name>Q2H1J1_CHAGB</name>
<feature type="compositionally biased region" description="Low complexity" evidence="1">
    <location>
        <begin position="36"/>
        <end position="51"/>
    </location>
</feature>
<dbReference type="Gene3D" id="1.20.1390.10">
    <property type="entry name" value="PWI domain"/>
    <property type="match status" value="1"/>
</dbReference>
<feature type="compositionally biased region" description="Acidic residues" evidence="1">
    <location>
        <begin position="549"/>
        <end position="571"/>
    </location>
</feature>
<feature type="compositionally biased region" description="Basic and acidic residues" evidence="1">
    <location>
        <begin position="1199"/>
        <end position="1270"/>
    </location>
</feature>
<dbReference type="HOGENOM" id="CLU_252973_0_0_1"/>
<feature type="region of interest" description="Disordered" evidence="1">
    <location>
        <begin position="510"/>
        <end position="586"/>
    </location>
</feature>
<feature type="compositionally biased region" description="Basic and acidic residues" evidence="1">
    <location>
        <begin position="1118"/>
        <end position="1132"/>
    </location>
</feature>
<evidence type="ECO:0000259" key="2">
    <source>
        <dbReference type="PROSITE" id="PS51025"/>
    </source>
</evidence>
<dbReference type="Proteomes" id="UP000001056">
    <property type="component" value="Unassembled WGS sequence"/>
</dbReference>
<dbReference type="VEuPathDB" id="FungiDB:CHGG_04355"/>
<evidence type="ECO:0000256" key="1">
    <source>
        <dbReference type="SAM" id="MobiDB-lite"/>
    </source>
</evidence>
<evidence type="ECO:0000313" key="3">
    <source>
        <dbReference type="EMBL" id="EAQ87736.1"/>
    </source>
</evidence>
<protein>
    <recommendedName>
        <fullName evidence="2">PWI domain-containing protein</fullName>
    </recommendedName>
</protein>
<accession>Q2H1J1</accession>
<reference evidence="4" key="1">
    <citation type="journal article" date="2015" name="Genome Announc.">
        <title>Draft genome sequence of the cellulolytic fungus Chaetomium globosum.</title>
        <authorList>
            <person name="Cuomo C.A."/>
            <person name="Untereiner W.A."/>
            <person name="Ma L.-J."/>
            <person name="Grabherr M."/>
            <person name="Birren B.W."/>
        </authorList>
    </citation>
    <scope>NUCLEOTIDE SEQUENCE [LARGE SCALE GENOMIC DNA]</scope>
    <source>
        <strain evidence="4">ATCC 6205 / CBS 148.51 / DSM 1962 / NBRC 6347 / NRRL 1970</strain>
    </source>
</reference>
<feature type="compositionally biased region" description="Basic and acidic residues" evidence="1">
    <location>
        <begin position="485"/>
        <end position="494"/>
    </location>
</feature>
<organism evidence="3 4">
    <name type="scientific">Chaetomium globosum (strain ATCC 6205 / CBS 148.51 / DSM 1962 / NBRC 6347 / NRRL 1970)</name>
    <name type="common">Soil fungus</name>
    <dbReference type="NCBI Taxonomy" id="306901"/>
    <lineage>
        <taxon>Eukaryota</taxon>
        <taxon>Fungi</taxon>
        <taxon>Dikarya</taxon>
        <taxon>Ascomycota</taxon>
        <taxon>Pezizomycotina</taxon>
        <taxon>Sordariomycetes</taxon>
        <taxon>Sordariomycetidae</taxon>
        <taxon>Sordariales</taxon>
        <taxon>Chaetomiaceae</taxon>
        <taxon>Chaetomium</taxon>
    </lineage>
</organism>
<feature type="region of interest" description="Disordered" evidence="1">
    <location>
        <begin position="1118"/>
        <end position="1270"/>
    </location>
</feature>
<sequence length="1515" mass="168520">MANLNGTSALSRARSTRASSTVASNKPAQNTSRGNAPGTTSTTTVSHPTVSPTAPSHLALFLGNLRLLDFDLHPQWPDISTHTFSTRDAAGGQKKRVQCVEWALYHLFRLWDPEEARNKLQPFFPPLDQVQSLNLRAALLRGLEQAKKNGILGRDAVVRKTMLDECKGERLEEVLAVFSSAVVRKVVAEQQLNGGGYPALAQILALENRGYSGEQTELTALVLAHRVSLRRMLSEKNASRERFREFSDLLTTKEKAIRKKREAAEAAKRSGEGKIITDDQKRKVWSTVQNNWTGDERWMDALLYGDSKSNNDGLLNAPYDRVWRRVQCGRLAELEEASAGLLSQLDSRVRGQQERLQKWQGFRQKMFGKSGSQPVTDEQGQETKQRGIDLRFKVHEALHFDRMSPKKLPRAIPNQLDSHYEALVTGLRLDLSRISPAVSAIPSFFERPRVERPTYRMEDNESGSEVISDISGHEQTQVLPRPSPSRREPVKVSEEPAFEPVLRKAKTFNEEHAFLDEEPVTPSRLQRSSTMQSNSSSRTSHANLRVPADEDEDEEEEEEDLSSLENTEEENGLPAPSPTPIPVPLVAEPLPADEKEAEVAGEEGQYEDLTARTRRSMVGYEAARQKAQLERRRSLRKANLPSTPVAGRSAAGGGYFPAVDEEEAVDTTLLLAEELLSGGQGGDYEAVFMKLGEAHVRLDAVLRHGPLQQAEAARQVHAALDVHRAARRRPQPQLGLRHVVVLGQERVLVPRAHHPRPGPRAGSCAECLLHVVGDLAGQVVEVAVATAAVAVAGSGGGSPREHRAADEGAAADAGVVLGVLRDGPDRGGPLLAVEHVAFAEGRPWGHGGAAVLPSFWSAAGLSILPRRVACSGNGTAPWLSSPITRRKLIDQAAFLRPSKRRRTCPNINFNAPVIRLGASMPPAKPGSSLTNDRKDSYTPTSGRPGLGSERGMDQSRAQMRENMQSLVPPTTEERLRTIFVHKIPDGVGGEAGIQRLLNTVGRVRRWDSGQSHLSEHKGALFGFAQADDPAVDARLSEARSSLRQLVRDLFYPRVAGGRDGDGDTTMANGSNGMGDVEVINIPLAPEDELADIPAEMRATVAAEIAAFRDRSNQRDLERLRKEEEFEEMERQRNGAPRKSRLDQSPPPNNSNMVPLGPRGVPNAPSGPRGQNRGVDFVNGGTTNGQFRDDDDTDADDDELYGRELAKQRAEDDKIYLEAERKWVNRERQRAAALDREQEREKSETEGFGRRRDEQLERDKSWDDDREASRKGHLYYRDHGQWIRERTAFRAAEAARDEMDRRGEEDEHRRAQAEMEHAKDMADSFLERQAEEMERQPVAPAAPQRVTISFGAAAQKAAQRTAGARRTVAEVEGLLDDEEHDQTTKRQLVPIKFEPITDTKAMTEEDIQNAVRALAHEIPVDRDGLWAWDVKWDYLEESAIREKLRPFVEKKVVEYLGVQEQFLVDVVEEHLRKHQKPAELVETLSEALDEDAEDMVKKLWRMVIFFTESEKRGLPA</sequence>
<evidence type="ECO:0000313" key="4">
    <source>
        <dbReference type="Proteomes" id="UP000001056"/>
    </source>
</evidence>
<feature type="domain" description="PWI" evidence="2">
    <location>
        <begin position="1422"/>
        <end position="1515"/>
    </location>
</feature>
<dbReference type="eggNOG" id="KOG2253">
    <property type="taxonomic scope" value="Eukaryota"/>
</dbReference>
<dbReference type="InterPro" id="IPR028163">
    <property type="entry name" value="HAUS_6_N"/>
</dbReference>
<feature type="compositionally biased region" description="Low complexity" evidence="1">
    <location>
        <begin position="7"/>
        <end position="24"/>
    </location>
</feature>
<dbReference type="GO" id="GO:0003729">
    <property type="term" value="F:mRNA binding"/>
    <property type="evidence" value="ECO:0007669"/>
    <property type="project" value="TreeGrafter"/>
</dbReference>
<dbReference type="InParanoid" id="Q2H1J1"/>
<keyword evidence="4" id="KW-1185">Reference proteome</keyword>
<dbReference type="OMA" id="WPDISTH"/>
<dbReference type="PANTHER" id="PTHR18806">
    <property type="entry name" value="RBM25 PROTEIN"/>
    <property type="match status" value="1"/>
</dbReference>
<feature type="region of interest" description="Disordered" evidence="1">
    <location>
        <begin position="1294"/>
        <end position="1316"/>
    </location>
</feature>
<dbReference type="InterPro" id="IPR052768">
    <property type="entry name" value="RBM25"/>
</dbReference>
<dbReference type="STRING" id="306901.Q2H1J1"/>
<gene>
    <name evidence="3" type="ORF">CHGG_04355</name>
</gene>
<feature type="region of interest" description="Disordered" evidence="1">
    <location>
        <begin position="917"/>
        <end position="954"/>
    </location>
</feature>
<dbReference type="EMBL" id="CH408032">
    <property type="protein sequence ID" value="EAQ87736.1"/>
    <property type="molecule type" value="Genomic_DNA"/>
</dbReference>